<name>A0ABR3VIM8_9PEZI</name>
<comment type="caution">
    <text evidence="6">The sequence shown here is derived from an EMBL/GenBank/DDBJ whole genome shotgun (WGS) entry which is preliminary data.</text>
</comment>
<evidence type="ECO:0000256" key="1">
    <source>
        <dbReference type="ARBA" id="ARBA00004141"/>
    </source>
</evidence>
<sequence>MSSFSSSSFWLPLFMQELQGLNPLTVALHLLPQAIAGMLWNLVAGSILHRINNTLIMAFGCVAYVVSHILLSLMKRDSSYWSFTFPALIVCVIGADFQFNVANMYWAGDSKR</sequence>
<evidence type="ECO:0000256" key="3">
    <source>
        <dbReference type="ARBA" id="ARBA00022989"/>
    </source>
</evidence>
<evidence type="ECO:0000313" key="6">
    <source>
        <dbReference type="EMBL" id="KAL1841670.1"/>
    </source>
</evidence>
<dbReference type="Gene3D" id="1.20.1250.20">
    <property type="entry name" value="MFS general substrate transporter like domains"/>
    <property type="match status" value="1"/>
</dbReference>
<proteinExistence type="predicted"/>
<dbReference type="Proteomes" id="UP001586593">
    <property type="component" value="Unassembled WGS sequence"/>
</dbReference>
<feature type="transmembrane region" description="Helical" evidence="5">
    <location>
        <begin position="20"/>
        <end position="43"/>
    </location>
</feature>
<keyword evidence="7" id="KW-1185">Reference proteome</keyword>
<feature type="transmembrane region" description="Helical" evidence="5">
    <location>
        <begin position="55"/>
        <end position="74"/>
    </location>
</feature>
<gene>
    <name evidence="6" type="ORF">VTK73DRAFT_3416</name>
</gene>
<dbReference type="EMBL" id="JAZHXJ010002042">
    <property type="protein sequence ID" value="KAL1841670.1"/>
    <property type="molecule type" value="Genomic_DNA"/>
</dbReference>
<reference evidence="6 7" key="1">
    <citation type="journal article" date="2024" name="Commun. Biol.">
        <title>Comparative genomic analysis of thermophilic fungi reveals convergent evolutionary adaptations and gene losses.</title>
        <authorList>
            <person name="Steindorff A.S."/>
            <person name="Aguilar-Pontes M.V."/>
            <person name="Robinson A.J."/>
            <person name="Andreopoulos B."/>
            <person name="LaButti K."/>
            <person name="Kuo A."/>
            <person name="Mondo S."/>
            <person name="Riley R."/>
            <person name="Otillar R."/>
            <person name="Haridas S."/>
            <person name="Lipzen A."/>
            <person name="Grimwood J."/>
            <person name="Schmutz J."/>
            <person name="Clum A."/>
            <person name="Reid I.D."/>
            <person name="Moisan M.C."/>
            <person name="Butler G."/>
            <person name="Nguyen T.T.M."/>
            <person name="Dewar K."/>
            <person name="Conant G."/>
            <person name="Drula E."/>
            <person name="Henrissat B."/>
            <person name="Hansel C."/>
            <person name="Singer S."/>
            <person name="Hutchinson M.I."/>
            <person name="de Vries R.P."/>
            <person name="Natvig D.O."/>
            <person name="Powell A.J."/>
            <person name="Tsang A."/>
            <person name="Grigoriev I.V."/>
        </authorList>
    </citation>
    <scope>NUCLEOTIDE SEQUENCE [LARGE SCALE GENOMIC DNA]</scope>
    <source>
        <strain evidence="6 7">ATCC 24622</strain>
    </source>
</reference>
<keyword evidence="4 5" id="KW-0472">Membrane</keyword>
<evidence type="ECO:0000313" key="7">
    <source>
        <dbReference type="Proteomes" id="UP001586593"/>
    </source>
</evidence>
<organism evidence="6 7">
    <name type="scientific">Phialemonium thermophilum</name>
    <dbReference type="NCBI Taxonomy" id="223376"/>
    <lineage>
        <taxon>Eukaryota</taxon>
        <taxon>Fungi</taxon>
        <taxon>Dikarya</taxon>
        <taxon>Ascomycota</taxon>
        <taxon>Pezizomycotina</taxon>
        <taxon>Sordariomycetes</taxon>
        <taxon>Sordariomycetidae</taxon>
        <taxon>Cephalothecales</taxon>
        <taxon>Cephalothecaceae</taxon>
        <taxon>Phialemonium</taxon>
    </lineage>
</organism>
<dbReference type="PANTHER" id="PTHR42718">
    <property type="entry name" value="MAJOR FACILITATOR SUPERFAMILY MULTIDRUG TRANSPORTER MFSC"/>
    <property type="match status" value="1"/>
</dbReference>
<protein>
    <submittedName>
        <fullName evidence="6">Uncharacterized protein</fullName>
    </submittedName>
</protein>
<comment type="subcellular location">
    <subcellularLocation>
        <location evidence="1">Membrane</location>
        <topology evidence="1">Multi-pass membrane protein</topology>
    </subcellularLocation>
</comment>
<dbReference type="SUPFAM" id="SSF103473">
    <property type="entry name" value="MFS general substrate transporter"/>
    <property type="match status" value="1"/>
</dbReference>
<keyword evidence="3 5" id="KW-1133">Transmembrane helix</keyword>
<keyword evidence="2 5" id="KW-0812">Transmembrane</keyword>
<feature type="transmembrane region" description="Helical" evidence="5">
    <location>
        <begin position="80"/>
        <end position="102"/>
    </location>
</feature>
<evidence type="ECO:0000256" key="4">
    <source>
        <dbReference type="ARBA" id="ARBA00023136"/>
    </source>
</evidence>
<dbReference type="PANTHER" id="PTHR42718:SF23">
    <property type="entry name" value="MAJOR FACILITATOR SUPERFAMILY (MFS) PROFILE DOMAIN-CONTAINING PROTEIN"/>
    <property type="match status" value="1"/>
</dbReference>
<accession>A0ABR3VIM8</accession>
<evidence type="ECO:0000256" key="5">
    <source>
        <dbReference type="SAM" id="Phobius"/>
    </source>
</evidence>
<dbReference type="InterPro" id="IPR036259">
    <property type="entry name" value="MFS_trans_sf"/>
</dbReference>
<evidence type="ECO:0000256" key="2">
    <source>
        <dbReference type="ARBA" id="ARBA00022692"/>
    </source>
</evidence>